<accession>A0A317ZKI3</accession>
<dbReference type="InterPro" id="IPR016181">
    <property type="entry name" value="Acyl_CoA_acyltransferase"/>
</dbReference>
<dbReference type="AlphaFoldDB" id="A0A317ZKI3"/>
<comment type="caution">
    <text evidence="8">The sequence shown here is derived from an EMBL/GenBank/DDBJ whole genome shotgun (WGS) entry which is preliminary data.</text>
</comment>
<feature type="compositionally biased region" description="Basic and acidic residues" evidence="6">
    <location>
        <begin position="611"/>
        <end position="630"/>
    </location>
</feature>
<evidence type="ECO:0000256" key="2">
    <source>
        <dbReference type="ARBA" id="ARBA00022516"/>
    </source>
</evidence>
<evidence type="ECO:0000313" key="8">
    <source>
        <dbReference type="EMBL" id="PXA03861.1"/>
    </source>
</evidence>
<reference evidence="8 9" key="1">
    <citation type="submission" date="2018-05" db="EMBL/GenBank/DDBJ databases">
        <title>Coraliomargarita sinensis sp. nov., isolated from a marine solar saltern.</title>
        <authorList>
            <person name="Zhou L.Y."/>
        </authorList>
    </citation>
    <scope>NUCLEOTIDE SEQUENCE [LARGE SCALE GENOMIC DNA]</scope>
    <source>
        <strain evidence="8 9">WN38</strain>
    </source>
</reference>
<dbReference type="GO" id="GO:0016746">
    <property type="term" value="F:acyltransferase activity"/>
    <property type="evidence" value="ECO:0007669"/>
    <property type="project" value="UniProtKB-KW"/>
</dbReference>
<dbReference type="CDD" id="cd07986">
    <property type="entry name" value="LPLAT_ACT14924-like"/>
    <property type="match status" value="1"/>
</dbReference>
<comment type="pathway">
    <text evidence="1">Lipid metabolism.</text>
</comment>
<dbReference type="InterPro" id="IPR052351">
    <property type="entry name" value="Ornithine_N-alpha-AT"/>
</dbReference>
<dbReference type="SMART" id="SM00563">
    <property type="entry name" value="PlsC"/>
    <property type="match status" value="1"/>
</dbReference>
<dbReference type="RefSeq" id="WP_110131217.1">
    <property type="nucleotide sequence ID" value="NZ_QHJQ01000006.1"/>
</dbReference>
<dbReference type="InParanoid" id="A0A317ZKI3"/>
<dbReference type="SUPFAM" id="SSF55729">
    <property type="entry name" value="Acyl-CoA N-acyltransferases (Nat)"/>
    <property type="match status" value="1"/>
</dbReference>
<proteinExistence type="predicted"/>
<dbReference type="InterPro" id="IPR045746">
    <property type="entry name" value="ACT14924-like_Acyltransf_dom"/>
</dbReference>
<evidence type="ECO:0000313" key="9">
    <source>
        <dbReference type="Proteomes" id="UP000247099"/>
    </source>
</evidence>
<keyword evidence="5" id="KW-0012">Acyltransferase</keyword>
<dbReference type="InterPro" id="IPR002123">
    <property type="entry name" value="Plipid/glycerol_acylTrfase"/>
</dbReference>
<dbReference type="SUPFAM" id="SSF69593">
    <property type="entry name" value="Glycerol-3-phosphate (1)-acyltransferase"/>
    <property type="match status" value="1"/>
</dbReference>
<dbReference type="PANTHER" id="PTHR37323:SF1">
    <property type="entry name" value="L-ORNITHINE N(ALPHA)-ACYLTRANSFERASE"/>
    <property type="match status" value="1"/>
</dbReference>
<name>A0A317ZKI3_9BACT</name>
<gene>
    <name evidence="8" type="ORF">DDZ13_09470</name>
</gene>
<evidence type="ECO:0000256" key="5">
    <source>
        <dbReference type="ARBA" id="ARBA00023315"/>
    </source>
</evidence>
<evidence type="ECO:0000256" key="4">
    <source>
        <dbReference type="ARBA" id="ARBA00023098"/>
    </source>
</evidence>
<keyword evidence="4" id="KW-0443">Lipid metabolism</keyword>
<dbReference type="Gene3D" id="3.40.630.30">
    <property type="match status" value="1"/>
</dbReference>
<organism evidence="8 9">
    <name type="scientific">Coraliomargarita sinensis</name>
    <dbReference type="NCBI Taxonomy" id="2174842"/>
    <lineage>
        <taxon>Bacteria</taxon>
        <taxon>Pseudomonadati</taxon>
        <taxon>Verrucomicrobiota</taxon>
        <taxon>Opitutia</taxon>
        <taxon>Puniceicoccales</taxon>
        <taxon>Coraliomargaritaceae</taxon>
        <taxon>Coraliomargarita</taxon>
    </lineage>
</organism>
<feature type="domain" description="Phospholipid/glycerol acyltransferase" evidence="7">
    <location>
        <begin position="85"/>
        <end position="208"/>
    </location>
</feature>
<dbReference type="PANTHER" id="PTHR37323">
    <property type="entry name" value="GCN5-RELATED N-ACETYLTRANSFERASE"/>
    <property type="match status" value="1"/>
</dbReference>
<sequence length="630" mass="70713">MPELVSIPQLIQRVGVPAALAAVLAPGFGWLTGLTHINKSYRRFHSELDDLEDDPLFFSKALRAVRVQFEIDTEDYERIPKSGPLLVVANHPYGGVDGIILGALLKNIRPDAKMMGNYLLAHLDGIRGSLITVDPFDRSASTKSNIAGMRAAIRHLREGRCLGVFPSGEVSHFHMSSRAVIDPRWSPHVVSLAKKTGATVLPVYFKGRNSFLFQVLGMLHPRIRTLLLGRELCRMQGRSVSIKIGQPIPPERSERFESKLAAAEYLRLKTYSLSTTPSRSGKLRFPFRSASAAKNKLEPLVPPQDPELLAAEVRALPSGQRLVEQGDLEVYYARSKQIPCIIQEIGRLREETFRAVQEGTGSARDLDQFDEYYVHLFLWNRSEAEIAGAYRVGLADEIVEKHGLRGLYTSTLFQFRPGFMEKLGPCLELGRSFIRIKYQKKHASLSLIWRGIGEFMAKHPRYRILFGPVSISDAYHSISKNLMVHFFREHSFDDEMSQLVSARKPPKSEAKLRGTSLKNIAESITSIDSVSAIVSGFEDDKKGIPILLRHYLKLNGVLISFNVDPAFNDVIDGLILVDVMKSEGRLLERYFGKSAYAKIAEYHAKNSLNGDRNHPDIKKPAREEQAEVKL</sequence>
<evidence type="ECO:0000256" key="1">
    <source>
        <dbReference type="ARBA" id="ARBA00005189"/>
    </source>
</evidence>
<dbReference type="EMBL" id="QHJQ01000006">
    <property type="protein sequence ID" value="PXA03861.1"/>
    <property type="molecule type" value="Genomic_DNA"/>
</dbReference>
<dbReference type="Proteomes" id="UP000247099">
    <property type="component" value="Unassembled WGS sequence"/>
</dbReference>
<evidence type="ECO:0000259" key="7">
    <source>
        <dbReference type="SMART" id="SM00563"/>
    </source>
</evidence>
<evidence type="ECO:0000256" key="6">
    <source>
        <dbReference type="SAM" id="MobiDB-lite"/>
    </source>
</evidence>
<dbReference type="Pfam" id="PF13444">
    <property type="entry name" value="Acetyltransf_5"/>
    <property type="match status" value="1"/>
</dbReference>
<keyword evidence="2" id="KW-0444">Lipid biosynthesis</keyword>
<dbReference type="OrthoDB" id="1113830at2"/>
<keyword evidence="9" id="KW-1185">Reference proteome</keyword>
<dbReference type="GO" id="GO:0006629">
    <property type="term" value="P:lipid metabolic process"/>
    <property type="evidence" value="ECO:0007669"/>
    <property type="project" value="UniProtKB-KW"/>
</dbReference>
<feature type="region of interest" description="Disordered" evidence="6">
    <location>
        <begin position="607"/>
        <end position="630"/>
    </location>
</feature>
<dbReference type="Pfam" id="PF19576">
    <property type="entry name" value="Acyltransf_2"/>
    <property type="match status" value="1"/>
</dbReference>
<protein>
    <recommendedName>
        <fullName evidence="7">Phospholipid/glycerol acyltransferase domain-containing protein</fullName>
    </recommendedName>
</protein>
<keyword evidence="3" id="KW-0808">Transferase</keyword>
<evidence type="ECO:0000256" key="3">
    <source>
        <dbReference type="ARBA" id="ARBA00022679"/>
    </source>
</evidence>